<gene>
    <name evidence="2" type="ORF">D2962_03310</name>
</gene>
<keyword evidence="2" id="KW-0645">Protease</keyword>
<dbReference type="Pfam" id="PF26233">
    <property type="entry name" value="NicX"/>
    <property type="match status" value="1"/>
</dbReference>
<organism evidence="2 3">
    <name type="scientific">Biomaibacter acetigenes</name>
    <dbReference type="NCBI Taxonomy" id="2316383"/>
    <lineage>
        <taxon>Bacteria</taxon>
        <taxon>Bacillati</taxon>
        <taxon>Bacillota</taxon>
        <taxon>Clostridia</taxon>
        <taxon>Thermosediminibacterales</taxon>
        <taxon>Tepidanaerobacteraceae</taxon>
        <taxon>Biomaibacter</taxon>
    </lineage>
</organism>
<dbReference type="RefSeq" id="WP_122014135.1">
    <property type="nucleotide sequence ID" value="NZ_CP033169.1"/>
</dbReference>
<proteinExistence type="predicted"/>
<dbReference type="KEGG" id="bacg:D2962_03310"/>
<accession>A0A3G2R2Q1</accession>
<dbReference type="EMBL" id="CP033169">
    <property type="protein sequence ID" value="AYO29764.1"/>
    <property type="molecule type" value="Genomic_DNA"/>
</dbReference>
<dbReference type="GO" id="GO:0046872">
    <property type="term" value="F:metal ion binding"/>
    <property type="evidence" value="ECO:0007669"/>
    <property type="project" value="UniProtKB-KW"/>
</dbReference>
<dbReference type="Proteomes" id="UP000280960">
    <property type="component" value="Chromosome"/>
</dbReference>
<evidence type="ECO:0000313" key="2">
    <source>
        <dbReference type="EMBL" id="AYO29764.1"/>
    </source>
</evidence>
<keyword evidence="2" id="KW-0378">Hydrolase</keyword>
<keyword evidence="1" id="KW-0479">Metal-binding</keyword>
<dbReference type="SUPFAM" id="SSF144052">
    <property type="entry name" value="Thermophilic metalloprotease-like"/>
    <property type="match status" value="1"/>
</dbReference>
<protein>
    <submittedName>
        <fullName evidence="2">Aminopeptidase</fullName>
    </submittedName>
</protein>
<dbReference type="InterPro" id="IPR058739">
    <property type="entry name" value="NicX"/>
</dbReference>
<name>A0A3G2R2Q1_9FIRM</name>
<reference evidence="2 3" key="1">
    <citation type="submission" date="2018-10" db="EMBL/GenBank/DDBJ databases">
        <authorList>
            <person name="Zhang X."/>
        </authorList>
    </citation>
    <scope>NUCLEOTIDE SEQUENCE [LARGE SCALE GENOMIC DNA]</scope>
    <source>
        <strain evidence="2 3">SK-G1</strain>
    </source>
</reference>
<evidence type="ECO:0000313" key="3">
    <source>
        <dbReference type="Proteomes" id="UP000280960"/>
    </source>
</evidence>
<dbReference type="GO" id="GO:0004177">
    <property type="term" value="F:aminopeptidase activity"/>
    <property type="evidence" value="ECO:0007669"/>
    <property type="project" value="UniProtKB-KW"/>
</dbReference>
<dbReference type="PANTHER" id="PTHR34448:SF1">
    <property type="entry name" value="BLL6088 PROTEIN"/>
    <property type="match status" value="1"/>
</dbReference>
<dbReference type="InterPro" id="IPR052170">
    <property type="entry name" value="M29_Exopeptidase"/>
</dbReference>
<dbReference type="PANTHER" id="PTHR34448">
    <property type="entry name" value="AMINOPEPTIDASE"/>
    <property type="match status" value="1"/>
</dbReference>
<keyword evidence="3" id="KW-1185">Reference proteome</keyword>
<evidence type="ECO:0000256" key="1">
    <source>
        <dbReference type="ARBA" id="ARBA00022723"/>
    </source>
</evidence>
<sequence>MARLYEYELAKSADILMREMFKLKPGETIVITADTESDERVVNAAAAAAFALGAKPMVIWLASPHGVGKAADPMLPVNALTAALCEADAWVEFNNEWLLYSTPFEIAMEKNKKLRYLCLVGMDVDMMVRVIGRVDQPTLSEFLHKATELTVKARHVRITTPAGTDLEFDNEPQYKFTCDDGDASEPGMHMLAGQICWIPRFETISGTLVFDGTLSPPCGHLKQPIVMKIEKGRVVDIKGGDQAIEFKAWLESFNDPNMFRLAHVCYGFNPGAKLTGNVLEDERVWGSTEWGLGYLSPIDAPPEGIKAKSHCDGICMNSTVWLDEVKILDNGIVVHPELTSMVRKLGK</sequence>
<dbReference type="AlphaFoldDB" id="A0A3G2R2Q1"/>
<keyword evidence="2" id="KW-0031">Aminopeptidase</keyword>